<reference evidence="2" key="1">
    <citation type="journal article" date="2019" name="Int. J. Syst. Evol. Microbiol.">
        <title>The Global Catalogue of Microorganisms (GCM) 10K type strain sequencing project: providing services to taxonomists for standard genome sequencing and annotation.</title>
        <authorList>
            <consortium name="The Broad Institute Genomics Platform"/>
            <consortium name="The Broad Institute Genome Sequencing Center for Infectious Disease"/>
            <person name="Wu L."/>
            <person name="Ma J."/>
        </authorList>
    </citation>
    <scope>NUCLEOTIDE SEQUENCE [LARGE SCALE GENOMIC DNA]</scope>
    <source>
        <strain evidence="2">JCM 17326</strain>
    </source>
</reference>
<proteinExistence type="predicted"/>
<sequence>MDEDHPIVLVLRAGGSDPVLVRLEIDDESLVRLQVGAGNGGVKEYGCLPYLPVQVFVVVPIRFRCVS</sequence>
<evidence type="ECO:0000313" key="2">
    <source>
        <dbReference type="Proteomes" id="UP001500630"/>
    </source>
</evidence>
<evidence type="ECO:0000313" key="1">
    <source>
        <dbReference type="EMBL" id="GAA3586522.1"/>
    </source>
</evidence>
<name>A0ABP6YMA7_9ACTN</name>
<dbReference type="Proteomes" id="UP001500630">
    <property type="component" value="Unassembled WGS sequence"/>
</dbReference>
<keyword evidence="2" id="KW-1185">Reference proteome</keyword>
<accession>A0ABP6YMA7</accession>
<comment type="caution">
    <text evidence="1">The sequence shown here is derived from an EMBL/GenBank/DDBJ whole genome shotgun (WGS) entry which is preliminary data.</text>
</comment>
<dbReference type="EMBL" id="BAABDQ010000023">
    <property type="protein sequence ID" value="GAA3586522.1"/>
    <property type="molecule type" value="Genomic_DNA"/>
</dbReference>
<protein>
    <submittedName>
        <fullName evidence="1">Uncharacterized protein</fullName>
    </submittedName>
</protein>
<gene>
    <name evidence="1" type="ORF">GCM10022419_080900</name>
</gene>
<organism evidence="1 2">
    <name type="scientific">Nonomuraea rosea</name>
    <dbReference type="NCBI Taxonomy" id="638574"/>
    <lineage>
        <taxon>Bacteria</taxon>
        <taxon>Bacillati</taxon>
        <taxon>Actinomycetota</taxon>
        <taxon>Actinomycetes</taxon>
        <taxon>Streptosporangiales</taxon>
        <taxon>Streptosporangiaceae</taxon>
        <taxon>Nonomuraea</taxon>
    </lineage>
</organism>